<keyword evidence="6" id="KW-0137">Centromere</keyword>
<keyword evidence="3" id="KW-0158">Chromosome</keyword>
<dbReference type="AlphaFoldDB" id="A0A1E4S1U3"/>
<proteinExistence type="inferred from homology"/>
<name>A0A1E4S1U3_CYBJN</name>
<dbReference type="GO" id="GO:0000278">
    <property type="term" value="P:mitotic cell cycle"/>
    <property type="evidence" value="ECO:0007669"/>
    <property type="project" value="InterPro"/>
</dbReference>
<dbReference type="Pfam" id="PF15510">
    <property type="entry name" value="CENP-W"/>
    <property type="match status" value="1"/>
</dbReference>
<dbReference type="GO" id="GO:0000776">
    <property type="term" value="C:kinetochore"/>
    <property type="evidence" value="ECO:0007669"/>
    <property type="project" value="UniProtKB-KW"/>
</dbReference>
<dbReference type="PANTHER" id="PTHR34832:SF1">
    <property type="entry name" value="CENTROMERE PROTEIN W"/>
    <property type="match status" value="1"/>
</dbReference>
<dbReference type="GO" id="GO:0005654">
    <property type="term" value="C:nucleoplasm"/>
    <property type="evidence" value="ECO:0007669"/>
    <property type="project" value="TreeGrafter"/>
</dbReference>
<keyword evidence="9" id="KW-1185">Reference proteome</keyword>
<dbReference type="GO" id="GO:0051382">
    <property type="term" value="P:kinetochore assembly"/>
    <property type="evidence" value="ECO:0007669"/>
    <property type="project" value="InterPro"/>
</dbReference>
<dbReference type="RefSeq" id="XP_020070523.1">
    <property type="nucleotide sequence ID" value="XM_020216408.1"/>
</dbReference>
<reference evidence="8 9" key="1">
    <citation type="journal article" date="2016" name="Proc. Natl. Acad. Sci. U.S.A.">
        <title>Comparative genomics of biotechnologically important yeasts.</title>
        <authorList>
            <person name="Riley R."/>
            <person name="Haridas S."/>
            <person name="Wolfe K.H."/>
            <person name="Lopes M.R."/>
            <person name="Hittinger C.T."/>
            <person name="Goeker M."/>
            <person name="Salamov A.A."/>
            <person name="Wisecaver J.H."/>
            <person name="Long T.M."/>
            <person name="Calvey C.H."/>
            <person name="Aerts A.L."/>
            <person name="Barry K.W."/>
            <person name="Choi C."/>
            <person name="Clum A."/>
            <person name="Coughlan A.Y."/>
            <person name="Deshpande S."/>
            <person name="Douglass A.P."/>
            <person name="Hanson S.J."/>
            <person name="Klenk H.-P."/>
            <person name="LaButti K.M."/>
            <person name="Lapidus A."/>
            <person name="Lindquist E.A."/>
            <person name="Lipzen A.M."/>
            <person name="Meier-Kolthoff J.P."/>
            <person name="Ohm R.A."/>
            <person name="Otillar R.P."/>
            <person name="Pangilinan J.L."/>
            <person name="Peng Y."/>
            <person name="Rokas A."/>
            <person name="Rosa C.A."/>
            <person name="Scheuner C."/>
            <person name="Sibirny A.A."/>
            <person name="Slot J.C."/>
            <person name="Stielow J.B."/>
            <person name="Sun H."/>
            <person name="Kurtzman C.P."/>
            <person name="Blackwell M."/>
            <person name="Grigoriev I.V."/>
            <person name="Jeffries T.W."/>
        </authorList>
    </citation>
    <scope>NUCLEOTIDE SEQUENCE [LARGE SCALE GENOMIC DNA]</scope>
    <source>
        <strain evidence="9">ATCC 18201 / CBS 1600 / BCRC 20928 / JCM 3617 / NBRC 0987 / NRRL Y-1542</strain>
    </source>
</reference>
<dbReference type="InterPro" id="IPR028847">
    <property type="entry name" value="CENP-W"/>
</dbReference>
<keyword evidence="5" id="KW-0539">Nucleus</keyword>
<dbReference type="GeneID" id="30990804"/>
<dbReference type="CDD" id="cd13732">
    <property type="entry name" value="HFD_CENP-W"/>
    <property type="match status" value="1"/>
</dbReference>
<dbReference type="PANTHER" id="PTHR34832">
    <property type="entry name" value="CENTROMERE PROTEIN W"/>
    <property type="match status" value="1"/>
</dbReference>
<evidence type="ECO:0000256" key="3">
    <source>
        <dbReference type="ARBA" id="ARBA00022454"/>
    </source>
</evidence>
<dbReference type="EMBL" id="KV453930">
    <property type="protein sequence ID" value="ODV73484.1"/>
    <property type="molecule type" value="Genomic_DNA"/>
</dbReference>
<dbReference type="Gene3D" id="1.10.20.10">
    <property type="entry name" value="Histone, subunit A"/>
    <property type="match status" value="1"/>
</dbReference>
<dbReference type="GO" id="GO:0007059">
    <property type="term" value="P:chromosome segregation"/>
    <property type="evidence" value="ECO:0007669"/>
    <property type="project" value="TreeGrafter"/>
</dbReference>
<dbReference type="Proteomes" id="UP000094389">
    <property type="component" value="Unassembled WGS sequence"/>
</dbReference>
<evidence type="ECO:0000256" key="7">
    <source>
        <dbReference type="ARBA" id="ARBA00038432"/>
    </source>
</evidence>
<evidence type="ECO:0000256" key="1">
    <source>
        <dbReference type="ARBA" id="ARBA00004123"/>
    </source>
</evidence>
<dbReference type="InterPro" id="IPR052484">
    <property type="entry name" value="CENP-W/WIP1"/>
</dbReference>
<evidence type="ECO:0000256" key="2">
    <source>
        <dbReference type="ARBA" id="ARBA00004629"/>
    </source>
</evidence>
<evidence type="ECO:0000256" key="5">
    <source>
        <dbReference type="ARBA" id="ARBA00023242"/>
    </source>
</evidence>
<sequence>MAPVTRSQVRKILKQRTGRTIAKDGTDVLISLDYNLFLEELVFESSKLAKKEGSREILPSHLLRVKEKVLKKYRG</sequence>
<comment type="similarity">
    <text evidence="7">Belongs to the CENP-W/WIP1 family.</text>
</comment>
<dbReference type="GO" id="GO:0046982">
    <property type="term" value="F:protein heterodimerization activity"/>
    <property type="evidence" value="ECO:0007669"/>
    <property type="project" value="InterPro"/>
</dbReference>
<gene>
    <name evidence="8" type="ORF">CYBJADRAFT_172897</name>
</gene>
<comment type="subcellular location">
    <subcellularLocation>
        <location evidence="2">Chromosome</location>
        <location evidence="2">Centromere</location>
        <location evidence="2">Kinetochore</location>
    </subcellularLocation>
    <subcellularLocation>
        <location evidence="1">Nucleus</location>
    </subcellularLocation>
</comment>
<evidence type="ECO:0000313" key="9">
    <source>
        <dbReference type="Proteomes" id="UP000094389"/>
    </source>
</evidence>
<evidence type="ECO:0000313" key="8">
    <source>
        <dbReference type="EMBL" id="ODV73484.1"/>
    </source>
</evidence>
<dbReference type="OrthoDB" id="2543597at2759"/>
<protein>
    <submittedName>
        <fullName evidence="8">Uncharacterized protein</fullName>
    </submittedName>
</protein>
<evidence type="ECO:0000256" key="4">
    <source>
        <dbReference type="ARBA" id="ARBA00022838"/>
    </source>
</evidence>
<evidence type="ECO:0000256" key="6">
    <source>
        <dbReference type="ARBA" id="ARBA00023328"/>
    </source>
</evidence>
<organism evidence="8 9">
    <name type="scientific">Cyberlindnera jadinii (strain ATCC 18201 / CBS 1600 / BCRC 20928 / JCM 3617 / NBRC 0987 / NRRL Y-1542)</name>
    <name type="common">Torula yeast</name>
    <name type="synonym">Candida utilis</name>
    <dbReference type="NCBI Taxonomy" id="983966"/>
    <lineage>
        <taxon>Eukaryota</taxon>
        <taxon>Fungi</taxon>
        <taxon>Dikarya</taxon>
        <taxon>Ascomycota</taxon>
        <taxon>Saccharomycotina</taxon>
        <taxon>Saccharomycetes</taxon>
        <taxon>Phaffomycetales</taxon>
        <taxon>Phaffomycetaceae</taxon>
        <taxon>Cyberlindnera</taxon>
    </lineage>
</organism>
<dbReference type="GO" id="GO:0003677">
    <property type="term" value="F:DNA binding"/>
    <property type="evidence" value="ECO:0007669"/>
    <property type="project" value="InterPro"/>
</dbReference>
<dbReference type="SUPFAM" id="SSF47113">
    <property type="entry name" value="Histone-fold"/>
    <property type="match status" value="1"/>
</dbReference>
<dbReference type="InterPro" id="IPR009072">
    <property type="entry name" value="Histone-fold"/>
</dbReference>
<accession>A0A1E4S1U3</accession>
<keyword evidence="4" id="KW-0995">Kinetochore</keyword>